<protein>
    <submittedName>
        <fullName evidence="1">Uncharacterized protein</fullName>
    </submittedName>
</protein>
<evidence type="ECO:0000313" key="2">
    <source>
        <dbReference type="Proteomes" id="UP000800038"/>
    </source>
</evidence>
<organism evidence="1 2">
    <name type="scientific">Clathrospora elynae</name>
    <dbReference type="NCBI Taxonomy" id="706981"/>
    <lineage>
        <taxon>Eukaryota</taxon>
        <taxon>Fungi</taxon>
        <taxon>Dikarya</taxon>
        <taxon>Ascomycota</taxon>
        <taxon>Pezizomycotina</taxon>
        <taxon>Dothideomycetes</taxon>
        <taxon>Pleosporomycetidae</taxon>
        <taxon>Pleosporales</taxon>
        <taxon>Diademaceae</taxon>
        <taxon>Clathrospora</taxon>
    </lineage>
</organism>
<evidence type="ECO:0000313" key="1">
    <source>
        <dbReference type="EMBL" id="KAF1940051.1"/>
    </source>
</evidence>
<dbReference type="AlphaFoldDB" id="A0A6A5SHC9"/>
<proteinExistence type="predicted"/>
<gene>
    <name evidence="1" type="ORF">EJ02DRAFT_495712</name>
</gene>
<reference evidence="1" key="1">
    <citation type="journal article" date="2020" name="Stud. Mycol.">
        <title>101 Dothideomycetes genomes: a test case for predicting lifestyles and emergence of pathogens.</title>
        <authorList>
            <person name="Haridas S."/>
            <person name="Albert R."/>
            <person name="Binder M."/>
            <person name="Bloem J."/>
            <person name="Labutti K."/>
            <person name="Salamov A."/>
            <person name="Andreopoulos B."/>
            <person name="Baker S."/>
            <person name="Barry K."/>
            <person name="Bills G."/>
            <person name="Bluhm B."/>
            <person name="Cannon C."/>
            <person name="Castanera R."/>
            <person name="Culley D."/>
            <person name="Daum C."/>
            <person name="Ezra D."/>
            <person name="Gonzalez J."/>
            <person name="Henrissat B."/>
            <person name="Kuo A."/>
            <person name="Liang C."/>
            <person name="Lipzen A."/>
            <person name="Lutzoni F."/>
            <person name="Magnuson J."/>
            <person name="Mondo S."/>
            <person name="Nolan M."/>
            <person name="Ohm R."/>
            <person name="Pangilinan J."/>
            <person name="Park H.-J."/>
            <person name="Ramirez L."/>
            <person name="Alfaro M."/>
            <person name="Sun H."/>
            <person name="Tritt A."/>
            <person name="Yoshinaga Y."/>
            <person name="Zwiers L.-H."/>
            <person name="Turgeon B."/>
            <person name="Goodwin S."/>
            <person name="Spatafora J."/>
            <person name="Crous P."/>
            <person name="Grigoriev I."/>
        </authorList>
    </citation>
    <scope>NUCLEOTIDE SEQUENCE</scope>
    <source>
        <strain evidence="1">CBS 161.51</strain>
    </source>
</reference>
<accession>A0A6A5SHC9</accession>
<name>A0A6A5SHC9_9PLEO</name>
<sequence length="155" mass="17537">MSTPKLTTMNEFKLDTMTRQKIKVVHKEIIHVEESLKLQAVPRTILCQRMKVDNKVALPAENNVTYIFKRITIGGRPSKKDIVLENLKFVTKKIPNAEVTMEGKGDSTDLYSIWLRENPPGEESGYENLIKGGAVNDKDDVIKALLQTVKEQISL</sequence>
<dbReference type="Proteomes" id="UP000800038">
    <property type="component" value="Unassembled WGS sequence"/>
</dbReference>
<keyword evidence="2" id="KW-1185">Reference proteome</keyword>
<dbReference type="EMBL" id="ML976069">
    <property type="protein sequence ID" value="KAF1940051.1"/>
    <property type="molecule type" value="Genomic_DNA"/>
</dbReference>